<sequence length="231" mass="25570">MNNALVLLRGLLVIAAVSIIFSSVIWVMPEPTTLGTTDKISVLSMVGTWFAGVGAIYAAWTALRIAKDQTKSAKVLVDRQIHAVRISDAIKGAHHSIAVVNDIRGRITFIEQCFIRGDRSIIVFITAVEGLLRRYESLYDRDLYRSMPGPIVDQITGLSGRTFGLEAVMVSLKAGIVAPEMGLQPLRFIPEEMTQALNKLEKATDCLMDALQEEAQKLYEIHMSHKNWDGD</sequence>
<keyword evidence="3" id="KW-1185">Reference proteome</keyword>
<accession>A0A318T2L2</accession>
<proteinExistence type="predicted"/>
<keyword evidence="1" id="KW-0812">Transmembrane</keyword>
<reference evidence="2 3" key="1">
    <citation type="submission" date="2018-06" db="EMBL/GenBank/DDBJ databases">
        <title>Genomic Encyclopedia of Type Strains, Phase III (KMG-III): the genomes of soil and plant-associated and newly described type strains.</title>
        <authorList>
            <person name="Whitman W."/>
        </authorList>
    </citation>
    <scope>NUCLEOTIDE SEQUENCE [LARGE SCALE GENOMIC DNA]</scope>
    <source>
        <strain evidence="2 3">CECT 7646</strain>
    </source>
</reference>
<organism evidence="2 3">
    <name type="scientific">Xylophilus ampelinus</name>
    <dbReference type="NCBI Taxonomy" id="54067"/>
    <lineage>
        <taxon>Bacteria</taxon>
        <taxon>Pseudomonadati</taxon>
        <taxon>Pseudomonadota</taxon>
        <taxon>Betaproteobacteria</taxon>
        <taxon>Burkholderiales</taxon>
        <taxon>Xylophilus</taxon>
    </lineage>
</organism>
<dbReference type="EMBL" id="QJTC01000001">
    <property type="protein sequence ID" value="PYE79851.1"/>
    <property type="molecule type" value="Genomic_DNA"/>
</dbReference>
<evidence type="ECO:0000313" key="2">
    <source>
        <dbReference type="EMBL" id="PYE79851.1"/>
    </source>
</evidence>
<name>A0A318T2L2_9BURK</name>
<evidence type="ECO:0000313" key="3">
    <source>
        <dbReference type="Proteomes" id="UP000247540"/>
    </source>
</evidence>
<comment type="caution">
    <text evidence="2">The sequence shown here is derived from an EMBL/GenBank/DDBJ whole genome shotgun (WGS) entry which is preliminary data.</text>
</comment>
<gene>
    <name evidence="2" type="ORF">DFQ15_101171</name>
</gene>
<evidence type="ECO:0000256" key="1">
    <source>
        <dbReference type="SAM" id="Phobius"/>
    </source>
</evidence>
<keyword evidence="1" id="KW-1133">Transmembrane helix</keyword>
<dbReference type="AlphaFoldDB" id="A0A318T2L2"/>
<keyword evidence="1" id="KW-0472">Membrane</keyword>
<dbReference type="Proteomes" id="UP000247540">
    <property type="component" value="Unassembled WGS sequence"/>
</dbReference>
<feature type="transmembrane region" description="Helical" evidence="1">
    <location>
        <begin position="40"/>
        <end position="63"/>
    </location>
</feature>
<protein>
    <submittedName>
        <fullName evidence="2">Uncharacterized protein</fullName>
    </submittedName>
</protein>
<dbReference type="RefSeq" id="WP_146228614.1">
    <property type="nucleotide sequence ID" value="NZ_JAMOFZ010000002.1"/>
</dbReference>
<feature type="transmembrane region" description="Helical" evidence="1">
    <location>
        <begin position="7"/>
        <end position="28"/>
    </location>
</feature>